<accession>X6LG88</accession>
<name>X6LG88_RETFI</name>
<dbReference type="EMBL" id="ASPP01039496">
    <property type="protein sequence ID" value="ETO00993.1"/>
    <property type="molecule type" value="Genomic_DNA"/>
</dbReference>
<dbReference type="InterPro" id="IPR050369">
    <property type="entry name" value="RBOH/FRE"/>
</dbReference>
<evidence type="ECO:0000259" key="3">
    <source>
        <dbReference type="PROSITE" id="PS51384"/>
    </source>
</evidence>
<keyword evidence="1" id="KW-0560">Oxidoreductase</keyword>
<feature type="transmembrane region" description="Helical" evidence="2">
    <location>
        <begin position="38"/>
        <end position="58"/>
    </location>
</feature>
<keyword evidence="2" id="KW-1133">Transmembrane helix</keyword>
<dbReference type="Proteomes" id="UP000023152">
    <property type="component" value="Unassembled WGS sequence"/>
</dbReference>
<evidence type="ECO:0000313" key="4">
    <source>
        <dbReference type="EMBL" id="ETO00993.1"/>
    </source>
</evidence>
<dbReference type="PANTHER" id="PTHR11972:SF55">
    <property type="entry name" value="FERRIC REDUCTASE"/>
    <property type="match status" value="1"/>
</dbReference>
<evidence type="ECO:0000256" key="2">
    <source>
        <dbReference type="SAM" id="Phobius"/>
    </source>
</evidence>
<dbReference type="GO" id="GO:0016491">
    <property type="term" value="F:oxidoreductase activity"/>
    <property type="evidence" value="ECO:0007669"/>
    <property type="project" value="UniProtKB-KW"/>
</dbReference>
<dbReference type="AlphaFoldDB" id="X6LG88"/>
<dbReference type="PANTHER" id="PTHR11972">
    <property type="entry name" value="NADPH OXIDASE"/>
    <property type="match status" value="1"/>
</dbReference>
<dbReference type="GO" id="GO:0005886">
    <property type="term" value="C:plasma membrane"/>
    <property type="evidence" value="ECO:0007669"/>
    <property type="project" value="TreeGrafter"/>
</dbReference>
<dbReference type="PROSITE" id="PS51384">
    <property type="entry name" value="FAD_FR"/>
    <property type="match status" value="1"/>
</dbReference>
<evidence type="ECO:0000313" key="5">
    <source>
        <dbReference type="Proteomes" id="UP000023152"/>
    </source>
</evidence>
<dbReference type="SUPFAM" id="SSF63380">
    <property type="entry name" value="Riboflavin synthase domain-like"/>
    <property type="match status" value="1"/>
</dbReference>
<sequence>MFELFVKMHWILFISFLYVVVKHDTFIWYDSTLNLFQLSVYFWLVDLVWCIFLIFSCNKHARLVSLKMLRGNVIKISFAKENFMYESGQYVFICIPSLDLTEWHPFSLASCQQDDNAKLCVRVLDDWTKKLQFLANKIENSFDLDRIVKEIEWPSSLKGLTDCHRSRYIIIYMWYSFEEELTLLRCKFTFFLFFFYELPFLL</sequence>
<proteinExistence type="predicted"/>
<dbReference type="Pfam" id="PF08022">
    <property type="entry name" value="FAD_binding_8"/>
    <property type="match status" value="1"/>
</dbReference>
<keyword evidence="5" id="KW-1185">Reference proteome</keyword>
<keyword evidence="2" id="KW-0472">Membrane</keyword>
<keyword evidence="2" id="KW-0812">Transmembrane</keyword>
<dbReference type="OrthoDB" id="167398at2759"/>
<evidence type="ECO:0000256" key="1">
    <source>
        <dbReference type="ARBA" id="ARBA00023002"/>
    </source>
</evidence>
<dbReference type="Gene3D" id="2.40.30.10">
    <property type="entry name" value="Translation factors"/>
    <property type="match status" value="1"/>
</dbReference>
<dbReference type="InterPro" id="IPR013112">
    <property type="entry name" value="FAD-bd_8"/>
</dbReference>
<gene>
    <name evidence="4" type="ORF">RFI_36448</name>
</gene>
<feature type="domain" description="FAD-binding FR-type" evidence="3">
    <location>
        <begin position="56"/>
        <end position="161"/>
    </location>
</feature>
<protein>
    <recommendedName>
        <fullName evidence="3">FAD-binding FR-type domain-containing protein</fullName>
    </recommendedName>
</protein>
<reference evidence="4 5" key="1">
    <citation type="journal article" date="2013" name="Curr. Biol.">
        <title>The Genome of the Foraminiferan Reticulomyxa filosa.</title>
        <authorList>
            <person name="Glockner G."/>
            <person name="Hulsmann N."/>
            <person name="Schleicher M."/>
            <person name="Noegel A.A."/>
            <person name="Eichinger L."/>
            <person name="Gallinger C."/>
            <person name="Pawlowski J."/>
            <person name="Sierra R."/>
            <person name="Euteneuer U."/>
            <person name="Pillet L."/>
            <person name="Moustafa A."/>
            <person name="Platzer M."/>
            <person name="Groth M."/>
            <person name="Szafranski K."/>
            <person name="Schliwa M."/>
        </authorList>
    </citation>
    <scope>NUCLEOTIDE SEQUENCE [LARGE SCALE GENOMIC DNA]</scope>
</reference>
<comment type="caution">
    <text evidence="4">The sequence shown here is derived from an EMBL/GenBank/DDBJ whole genome shotgun (WGS) entry which is preliminary data.</text>
</comment>
<organism evidence="4 5">
    <name type="scientific">Reticulomyxa filosa</name>
    <dbReference type="NCBI Taxonomy" id="46433"/>
    <lineage>
        <taxon>Eukaryota</taxon>
        <taxon>Sar</taxon>
        <taxon>Rhizaria</taxon>
        <taxon>Retaria</taxon>
        <taxon>Foraminifera</taxon>
        <taxon>Monothalamids</taxon>
        <taxon>Reticulomyxidae</taxon>
        <taxon>Reticulomyxa</taxon>
    </lineage>
</organism>
<dbReference type="InterPro" id="IPR017938">
    <property type="entry name" value="Riboflavin_synthase-like_b-brl"/>
</dbReference>
<dbReference type="InterPro" id="IPR017927">
    <property type="entry name" value="FAD-bd_FR_type"/>
</dbReference>